<accession>A0A2R4VZY8</accession>
<evidence type="ECO:0000313" key="2">
    <source>
        <dbReference type="Proteomes" id="UP000244792"/>
    </source>
</evidence>
<protein>
    <submittedName>
        <fullName evidence="1">Uncharacterized protein</fullName>
    </submittedName>
</protein>
<dbReference type="AlphaFoldDB" id="A0A2R4VZY8"/>
<dbReference type="RefSeq" id="WP_199919902.1">
    <property type="nucleotide sequence ID" value="NZ_CP020921.1"/>
</dbReference>
<gene>
    <name evidence="1" type="ORF">TDSAC_0758</name>
</gene>
<reference evidence="1 2" key="1">
    <citation type="submission" date="2017-04" db="EMBL/GenBank/DDBJ databases">
        <title>Genomic insights into metabolism of Thermodesulfobium acidiphilum.</title>
        <authorList>
            <person name="Toshchakov S.V."/>
            <person name="Frolov E.N."/>
            <person name="Kublanov I.V."/>
            <person name="Samarov N.I."/>
            <person name="Novikov A."/>
            <person name="Lebedinsky A.V."/>
            <person name="Bonch-Osmolovskaya E.A."/>
            <person name="Chernyh N.A."/>
        </authorList>
    </citation>
    <scope>NUCLEOTIDE SEQUENCE [LARGE SCALE GENOMIC DNA]</scope>
    <source>
        <strain evidence="1 2">3127-1</strain>
    </source>
</reference>
<sequence length="95" mass="11167">MVGTAFDYLLRFYIKNKNPNAIEHEWVAMSSLRLLEYRVDDPLFGTSIYKKTAKIIHEAKKVYEDFINKGEINSNLLKITLLLGQIDIIYIELDW</sequence>
<dbReference type="KEGG" id="taci:TDSAC_0758"/>
<name>A0A2R4VZY8_THEAF</name>
<organism evidence="1 2">
    <name type="scientific">Thermodesulfobium acidiphilum</name>
    <dbReference type="NCBI Taxonomy" id="1794699"/>
    <lineage>
        <taxon>Bacteria</taxon>
        <taxon>Pseudomonadati</taxon>
        <taxon>Thermodesulfobiota</taxon>
        <taxon>Thermodesulfobiia</taxon>
        <taxon>Thermodesulfobiales</taxon>
        <taxon>Thermodesulfobiaceae</taxon>
        <taxon>Thermodesulfobium</taxon>
    </lineage>
</organism>
<dbReference type="Proteomes" id="UP000244792">
    <property type="component" value="Chromosome"/>
</dbReference>
<proteinExistence type="predicted"/>
<evidence type="ECO:0000313" key="1">
    <source>
        <dbReference type="EMBL" id="AWB10121.1"/>
    </source>
</evidence>
<dbReference type="EMBL" id="CP020921">
    <property type="protein sequence ID" value="AWB10121.1"/>
    <property type="molecule type" value="Genomic_DNA"/>
</dbReference>
<keyword evidence="2" id="KW-1185">Reference proteome</keyword>